<feature type="domain" description="SAM" evidence="15">
    <location>
        <begin position="431"/>
        <end position="494"/>
    </location>
</feature>
<dbReference type="GO" id="GO:0045892">
    <property type="term" value="P:negative regulation of DNA-templated transcription"/>
    <property type="evidence" value="ECO:0007669"/>
    <property type="project" value="TreeGrafter"/>
</dbReference>
<protein>
    <recommendedName>
        <fullName evidence="20">Histone acetyltransferase</fullName>
    </recommendedName>
</protein>
<dbReference type="Pfam" id="PF21524">
    <property type="entry name" value="SAMD1_WH"/>
    <property type="match status" value="1"/>
</dbReference>
<keyword evidence="7" id="KW-0862">Zinc</keyword>
<evidence type="ECO:0000259" key="14">
    <source>
        <dbReference type="PROSITE" id="PS50016"/>
    </source>
</evidence>
<evidence type="ECO:0000256" key="4">
    <source>
        <dbReference type="ARBA" id="ARBA00022553"/>
    </source>
</evidence>
<evidence type="ECO:0000313" key="19">
    <source>
        <dbReference type="Proteomes" id="UP000275408"/>
    </source>
</evidence>
<dbReference type="GO" id="GO:0006334">
    <property type="term" value="P:nucleosome assembly"/>
    <property type="evidence" value="ECO:0007669"/>
    <property type="project" value="InterPro"/>
</dbReference>
<accession>A0A3M6ULG4</accession>
<comment type="caution">
    <text evidence="18">The sequence shown here is derived from an EMBL/GenBank/DDBJ whole genome shotgun (WGS) entry which is preliminary data.</text>
</comment>
<dbReference type="OrthoDB" id="10004495at2759"/>
<dbReference type="PROSITE" id="PS52014">
    <property type="entry name" value="SAMD1_WH"/>
    <property type="match status" value="1"/>
</dbReference>
<dbReference type="SUPFAM" id="SSF57903">
    <property type="entry name" value="FYVE/PHD zinc finger"/>
    <property type="match status" value="1"/>
</dbReference>
<dbReference type="SUPFAM" id="SSF47769">
    <property type="entry name" value="SAM/Pointed domain"/>
    <property type="match status" value="1"/>
</dbReference>
<feature type="compositionally biased region" description="Basic and acidic residues" evidence="13">
    <location>
        <begin position="412"/>
        <end position="421"/>
    </location>
</feature>
<dbReference type="InterPro" id="IPR005818">
    <property type="entry name" value="Histone_H1/H5_H15"/>
</dbReference>
<proteinExistence type="predicted"/>
<dbReference type="InterPro" id="IPR001965">
    <property type="entry name" value="Znf_PHD"/>
</dbReference>
<dbReference type="GO" id="GO:0042393">
    <property type="term" value="F:histone binding"/>
    <property type="evidence" value="ECO:0007669"/>
    <property type="project" value="TreeGrafter"/>
</dbReference>
<evidence type="ECO:0000256" key="3">
    <source>
        <dbReference type="ARBA" id="ARBA00022499"/>
    </source>
</evidence>
<dbReference type="Pfam" id="PF00538">
    <property type="entry name" value="Linker_histone"/>
    <property type="match status" value="1"/>
</dbReference>
<evidence type="ECO:0000256" key="6">
    <source>
        <dbReference type="ARBA" id="ARBA00022771"/>
    </source>
</evidence>
<feature type="domain" description="SAMD1-like winged helix (WH)" evidence="17">
    <location>
        <begin position="1"/>
        <end position="76"/>
    </location>
</feature>
<dbReference type="GO" id="GO:0000786">
    <property type="term" value="C:nucleosome"/>
    <property type="evidence" value="ECO:0007669"/>
    <property type="project" value="InterPro"/>
</dbReference>
<organism evidence="18 19">
    <name type="scientific">Pocillopora damicornis</name>
    <name type="common">Cauliflower coral</name>
    <name type="synonym">Millepora damicornis</name>
    <dbReference type="NCBI Taxonomy" id="46731"/>
    <lineage>
        <taxon>Eukaryota</taxon>
        <taxon>Metazoa</taxon>
        <taxon>Cnidaria</taxon>
        <taxon>Anthozoa</taxon>
        <taxon>Hexacorallia</taxon>
        <taxon>Scleractinia</taxon>
        <taxon>Astrocoeniina</taxon>
        <taxon>Pocilloporidae</taxon>
        <taxon>Pocillopora</taxon>
    </lineage>
</organism>
<evidence type="ECO:0000259" key="17">
    <source>
        <dbReference type="PROSITE" id="PS52014"/>
    </source>
</evidence>
<dbReference type="InterPro" id="IPR050548">
    <property type="entry name" value="PcG_chromatin_remod_factors"/>
</dbReference>
<reference evidence="18 19" key="1">
    <citation type="journal article" date="2018" name="Sci. Rep.">
        <title>Comparative analysis of the Pocillopora damicornis genome highlights role of immune system in coral evolution.</title>
        <authorList>
            <person name="Cunning R."/>
            <person name="Bay R.A."/>
            <person name="Gillette P."/>
            <person name="Baker A.C."/>
            <person name="Traylor-Knowles N."/>
        </authorList>
    </citation>
    <scope>NUCLEOTIDE SEQUENCE [LARGE SCALE GENOMIC DNA]</scope>
    <source>
        <strain evidence="18">RSMAS</strain>
        <tissue evidence="18">Whole animal</tissue>
    </source>
</reference>
<dbReference type="Gene3D" id="1.10.10.10">
    <property type="entry name" value="Winged helix-like DNA-binding domain superfamily/Winged helix DNA-binding domain"/>
    <property type="match status" value="1"/>
</dbReference>
<name>A0A3M6ULG4_POCDA</name>
<feature type="domain" description="PHD-type" evidence="14">
    <location>
        <begin position="233"/>
        <end position="283"/>
    </location>
</feature>
<evidence type="ECO:0000256" key="8">
    <source>
        <dbReference type="ARBA" id="ARBA00022843"/>
    </source>
</evidence>
<dbReference type="GO" id="GO:0008270">
    <property type="term" value="F:zinc ion binding"/>
    <property type="evidence" value="ECO:0007669"/>
    <property type="project" value="UniProtKB-KW"/>
</dbReference>
<evidence type="ECO:0008006" key="20">
    <source>
        <dbReference type="Google" id="ProtNLM"/>
    </source>
</evidence>
<dbReference type="GO" id="GO:0005634">
    <property type="term" value="C:nucleus"/>
    <property type="evidence" value="ECO:0007669"/>
    <property type="project" value="UniProtKB-SubCell"/>
</dbReference>
<keyword evidence="10" id="KW-0010">Activator</keyword>
<dbReference type="InterPro" id="IPR019787">
    <property type="entry name" value="Znf_PHD-finger"/>
</dbReference>
<evidence type="ECO:0000259" key="16">
    <source>
        <dbReference type="PROSITE" id="PS51504"/>
    </source>
</evidence>
<evidence type="ECO:0000256" key="13">
    <source>
        <dbReference type="SAM" id="MobiDB-lite"/>
    </source>
</evidence>
<keyword evidence="9" id="KW-0156">Chromatin regulator</keyword>
<evidence type="ECO:0000313" key="18">
    <source>
        <dbReference type="EMBL" id="RMX54462.1"/>
    </source>
</evidence>
<dbReference type="STRING" id="46731.A0A3M6ULG4"/>
<dbReference type="GO" id="GO:0003677">
    <property type="term" value="F:DNA binding"/>
    <property type="evidence" value="ECO:0007669"/>
    <property type="project" value="InterPro"/>
</dbReference>
<keyword evidence="8" id="KW-0832">Ubl conjugation</keyword>
<keyword evidence="5" id="KW-0479">Metal-binding</keyword>
<feature type="domain" description="H15" evidence="16">
    <location>
        <begin position="84"/>
        <end position="153"/>
    </location>
</feature>
<feature type="compositionally biased region" description="Polar residues" evidence="13">
    <location>
        <begin position="350"/>
        <end position="364"/>
    </location>
</feature>
<dbReference type="PANTHER" id="PTHR12247">
    <property type="entry name" value="POLYCOMB GROUP PROTEIN"/>
    <property type="match status" value="1"/>
</dbReference>
<comment type="subcellular location">
    <subcellularLocation>
        <location evidence="1">Nucleus</location>
    </subcellularLocation>
</comment>
<dbReference type="InterPro" id="IPR036390">
    <property type="entry name" value="WH_DNA-bd_sf"/>
</dbReference>
<dbReference type="InterPro" id="IPR013083">
    <property type="entry name" value="Znf_RING/FYVE/PHD"/>
</dbReference>
<dbReference type="PROSITE" id="PS51504">
    <property type="entry name" value="H15"/>
    <property type="match status" value="1"/>
</dbReference>
<evidence type="ECO:0000256" key="1">
    <source>
        <dbReference type="ARBA" id="ARBA00004123"/>
    </source>
</evidence>
<evidence type="ECO:0000256" key="2">
    <source>
        <dbReference type="ARBA" id="ARBA00022491"/>
    </source>
</evidence>
<dbReference type="InterPro" id="IPR001660">
    <property type="entry name" value="SAM"/>
</dbReference>
<feature type="compositionally biased region" description="Polar residues" evidence="13">
    <location>
        <begin position="372"/>
        <end position="390"/>
    </location>
</feature>
<dbReference type="PROSITE" id="PS50105">
    <property type="entry name" value="SAM_DOMAIN"/>
    <property type="match status" value="1"/>
</dbReference>
<keyword evidence="4" id="KW-0597">Phosphoprotein</keyword>
<dbReference type="CDD" id="cd09583">
    <property type="entry name" value="SAM_Atherin-like"/>
    <property type="match status" value="1"/>
</dbReference>
<evidence type="ECO:0000259" key="15">
    <source>
        <dbReference type="PROSITE" id="PS50105"/>
    </source>
</evidence>
<dbReference type="InterPro" id="IPR011011">
    <property type="entry name" value="Znf_FYVE_PHD"/>
</dbReference>
<dbReference type="EMBL" id="RCHS01001257">
    <property type="protein sequence ID" value="RMX54462.1"/>
    <property type="molecule type" value="Genomic_DNA"/>
</dbReference>
<keyword evidence="2" id="KW-0678">Repressor</keyword>
<dbReference type="CDD" id="cd15527">
    <property type="entry name" value="PHD2_KAT6A_6B"/>
    <property type="match status" value="1"/>
</dbReference>
<dbReference type="GO" id="GO:0003682">
    <property type="term" value="F:chromatin binding"/>
    <property type="evidence" value="ECO:0007669"/>
    <property type="project" value="TreeGrafter"/>
</dbReference>
<dbReference type="SMART" id="SM00454">
    <property type="entry name" value="SAM"/>
    <property type="match status" value="1"/>
</dbReference>
<evidence type="ECO:0000256" key="11">
    <source>
        <dbReference type="ARBA" id="ARBA00023242"/>
    </source>
</evidence>
<evidence type="ECO:0000256" key="9">
    <source>
        <dbReference type="ARBA" id="ARBA00022853"/>
    </source>
</evidence>
<dbReference type="InterPro" id="IPR036388">
    <property type="entry name" value="WH-like_DNA-bd_sf"/>
</dbReference>
<keyword evidence="6 12" id="KW-0863">Zinc-finger</keyword>
<sequence length="500" mass="55026">MAEKRPKYMNWILECINLLRSRKSRPDLERICRTMHKCHGIDQRDTEEDLAALVATGIVTKRSFKGAISYRNASGWHRVIGSGKVSRAARWVSEAIRALDRGYGVSAVDIEKFITARHPYYHNLKARIKIALKEDLDHGRIWSISEGMYRLLESAESPEREIPACDQVCDFCLQSAAANRKGEPEALLICRDCGNKDEKNLGLSQAHPSCMNYTPELVLRITSDASAWQCIDCKACIICNDSGDPGSLLFCDACDKGYHMQCHVPPLETMPIGKWVCYNCQNHPINPVRLSESSDFVTHEAISKSEAGNNVMGDDIPLQCDEEMGECTVEVKDIHIQVDAENVQRELEMLSQSEASSDNKTNSLVPPRGSNGDLQTGHSQSNGVHSSANPGTKGIVNGLPNTPIKGAGGAHDSAKDTEKSKSNLPPDTSLWTVTEVVSFFSSLGFPEEAKSFQNQEIDGKALLLMSRNDVLTGMSIKLGPALKIYVHVARLQSQNGTIPS</sequence>
<gene>
    <name evidence="18" type="ORF">pdam_00013176</name>
</gene>
<dbReference type="PROSITE" id="PS50016">
    <property type="entry name" value="ZF_PHD_2"/>
    <property type="match status" value="1"/>
</dbReference>
<keyword evidence="11" id="KW-0539">Nucleus</keyword>
<evidence type="ECO:0000256" key="10">
    <source>
        <dbReference type="ARBA" id="ARBA00023159"/>
    </source>
</evidence>
<dbReference type="Pfam" id="PF00628">
    <property type="entry name" value="PHD"/>
    <property type="match status" value="1"/>
</dbReference>
<dbReference type="AlphaFoldDB" id="A0A3M6ULG4"/>
<dbReference type="PANTHER" id="PTHR12247:SF139">
    <property type="entry name" value="ATHERIN-RELATED"/>
    <property type="match status" value="1"/>
</dbReference>
<keyword evidence="19" id="KW-1185">Reference proteome</keyword>
<dbReference type="Gene3D" id="3.30.40.10">
    <property type="entry name" value="Zinc/RING finger domain, C3HC4 (zinc finger)"/>
    <property type="match status" value="1"/>
</dbReference>
<dbReference type="Pfam" id="PF00536">
    <property type="entry name" value="SAM_1"/>
    <property type="match status" value="1"/>
</dbReference>
<evidence type="ECO:0000256" key="12">
    <source>
        <dbReference type="PROSITE-ProRule" id="PRU00146"/>
    </source>
</evidence>
<evidence type="ECO:0000256" key="5">
    <source>
        <dbReference type="ARBA" id="ARBA00022723"/>
    </source>
</evidence>
<dbReference type="InterPro" id="IPR048589">
    <property type="entry name" value="SAMD1-like_WH"/>
</dbReference>
<dbReference type="SUPFAM" id="SSF46785">
    <property type="entry name" value="Winged helix' DNA-binding domain"/>
    <property type="match status" value="1"/>
</dbReference>
<feature type="region of interest" description="Disordered" evidence="13">
    <location>
        <begin position="350"/>
        <end position="427"/>
    </location>
</feature>
<dbReference type="Proteomes" id="UP000275408">
    <property type="component" value="Unassembled WGS sequence"/>
</dbReference>
<keyword evidence="3" id="KW-1017">Isopeptide bond</keyword>
<evidence type="ECO:0000256" key="7">
    <source>
        <dbReference type="ARBA" id="ARBA00022833"/>
    </source>
</evidence>
<dbReference type="InterPro" id="IPR013761">
    <property type="entry name" value="SAM/pointed_sf"/>
</dbReference>
<dbReference type="Gene3D" id="1.10.150.50">
    <property type="entry name" value="Transcription Factor, Ets-1"/>
    <property type="match status" value="1"/>
</dbReference>
<dbReference type="SMART" id="SM00249">
    <property type="entry name" value="PHD"/>
    <property type="match status" value="2"/>
</dbReference>